<evidence type="ECO:0000259" key="1">
    <source>
        <dbReference type="Pfam" id="PF03358"/>
    </source>
</evidence>
<dbReference type="EMBL" id="AP024828">
    <property type="protein sequence ID" value="BCZ25354.1"/>
    <property type="molecule type" value="Genomic_DNA"/>
</dbReference>
<feature type="domain" description="NADPH-dependent FMN reductase-like" evidence="1">
    <location>
        <begin position="31"/>
        <end position="171"/>
    </location>
</feature>
<dbReference type="Pfam" id="PF03358">
    <property type="entry name" value="FMN_red"/>
    <property type="match status" value="1"/>
</dbReference>
<keyword evidence="3" id="KW-1185">Reference proteome</keyword>
<dbReference type="InterPro" id="IPR005025">
    <property type="entry name" value="FMN_Rdtase-like_dom"/>
</dbReference>
<proteinExistence type="predicted"/>
<sequence length="228" mass="23933">MVGQTKRASFAVGASGYLAHMSSAAAQPLRAIALVCSLKKRPAPSSSELLAEQVLDQLRSAGVEGETVRCVDLTLLPGVEADMGPGDEWPALLNKIKAADILVLSTPTWVGHMSSVAQRVLERLDAELSDTDDAGRPAMVGKVALAAVVGNEDGAHKIVADLFQALNDIGFSIAAQGCTYWNGEAMQGTDYTDLDDVPEAVASATGNAVRNAVHLATVLRQNTYPAYE</sequence>
<evidence type="ECO:0000313" key="3">
    <source>
        <dbReference type="Proteomes" id="UP000826012"/>
    </source>
</evidence>
<protein>
    <submittedName>
        <fullName evidence="2">Flavodoxin</fullName>
    </submittedName>
</protein>
<organism evidence="2 3">
    <name type="scientific">Mycobacterium senriense</name>
    <dbReference type="NCBI Taxonomy" id="2775496"/>
    <lineage>
        <taxon>Bacteria</taxon>
        <taxon>Bacillati</taxon>
        <taxon>Actinomycetota</taxon>
        <taxon>Actinomycetes</taxon>
        <taxon>Mycobacteriales</taxon>
        <taxon>Mycobacteriaceae</taxon>
        <taxon>Mycobacterium</taxon>
        <taxon>Mycobacterium avium complex (MAC)</taxon>
    </lineage>
</organism>
<accession>A0ABM7SYB3</accession>
<reference evidence="2 3" key="1">
    <citation type="submission" date="2021-07" db="EMBL/GenBank/DDBJ databases">
        <title>Complete genome sequence of nontuberculous Mycobacterium sp. TY59.</title>
        <authorList>
            <person name="Fukushima K."/>
        </authorList>
    </citation>
    <scope>NUCLEOTIDE SEQUENCE [LARGE SCALE GENOMIC DNA]</scope>
    <source>
        <strain evidence="2 3">TY59</strain>
    </source>
</reference>
<name>A0ABM7SYB3_9MYCO</name>
<dbReference type="Proteomes" id="UP000826012">
    <property type="component" value="Chromosome"/>
</dbReference>
<dbReference type="InterPro" id="IPR029039">
    <property type="entry name" value="Flavoprotein-like_sf"/>
</dbReference>
<gene>
    <name evidence="2" type="ORF">MTY59_52090</name>
</gene>
<evidence type="ECO:0000313" key="2">
    <source>
        <dbReference type="EMBL" id="BCZ25354.1"/>
    </source>
</evidence>
<dbReference type="SUPFAM" id="SSF52218">
    <property type="entry name" value="Flavoproteins"/>
    <property type="match status" value="1"/>
</dbReference>
<dbReference type="Gene3D" id="3.40.50.360">
    <property type="match status" value="1"/>
</dbReference>